<dbReference type="EMBL" id="LGUI01000011">
    <property type="protein sequence ID" value="PNE30672.1"/>
    <property type="molecule type" value="Genomic_DNA"/>
</dbReference>
<evidence type="ECO:0000313" key="1">
    <source>
        <dbReference type="EMBL" id="MBB5119606.1"/>
    </source>
</evidence>
<reference evidence="3" key="2">
    <citation type="submission" date="2015-07" db="EMBL/GenBank/DDBJ databases">
        <authorList>
            <person name="Graham D.E."/>
            <person name="Giannone R.J."/>
            <person name="Gulvik C.A."/>
            <person name="Hettich R.L."/>
            <person name="Klingeman D.M."/>
            <person name="Mahan K.M."/>
            <person name="Parry R.J."/>
            <person name="Spain J.C."/>
        </authorList>
    </citation>
    <scope>NUCLEOTIDE SEQUENCE [LARGE SCALE GENOMIC DNA]</scope>
    <source>
        <strain evidence="3">ATCC 27428</strain>
    </source>
</reference>
<evidence type="ECO:0000313" key="2">
    <source>
        <dbReference type="EMBL" id="PNE30672.1"/>
    </source>
</evidence>
<keyword evidence="3" id="KW-1185">Reference proteome</keyword>
<protein>
    <submittedName>
        <fullName evidence="1">DnaJ-class molecular chaperone</fullName>
    </submittedName>
</protein>
<reference evidence="2" key="1">
    <citation type="submission" date="2015-07" db="EMBL/GenBank/DDBJ databases">
        <authorList>
            <person name="Noorani M."/>
        </authorList>
    </citation>
    <scope>NUCLEOTIDE SEQUENCE [LARGE SCALE GENOMIC DNA]</scope>
    <source>
        <strain evidence="2">ATCC 27428</strain>
    </source>
</reference>
<dbReference type="EMBL" id="JACHJF010000008">
    <property type="protein sequence ID" value="MBB5119606.1"/>
    <property type="molecule type" value="Genomic_DNA"/>
</dbReference>
<evidence type="ECO:0000313" key="4">
    <source>
        <dbReference type="Proteomes" id="UP000528608"/>
    </source>
</evidence>
<name>A0A2N8NPH8_STREU</name>
<dbReference type="AlphaFoldDB" id="A0A2N8NPH8"/>
<accession>A0A2N8NPH8</accession>
<dbReference type="Proteomes" id="UP000235945">
    <property type="component" value="Unassembled WGS sequence"/>
</dbReference>
<comment type="caution">
    <text evidence="2">The sequence shown here is derived from an EMBL/GenBank/DDBJ whole genome shotgun (WGS) entry which is preliminary data.</text>
</comment>
<evidence type="ECO:0000313" key="3">
    <source>
        <dbReference type="Proteomes" id="UP000235945"/>
    </source>
</evidence>
<gene>
    <name evidence="2" type="ORF">AF335_28145</name>
    <name evidence="1" type="ORF">FHS36_003039</name>
</gene>
<proteinExistence type="predicted"/>
<dbReference type="Proteomes" id="UP000528608">
    <property type="component" value="Unassembled WGS sequence"/>
</dbReference>
<organism evidence="2 3">
    <name type="scientific">Streptomyces eurocidicus</name>
    <name type="common">Streptoverticillium eurocidicus</name>
    <dbReference type="NCBI Taxonomy" id="66423"/>
    <lineage>
        <taxon>Bacteria</taxon>
        <taxon>Bacillati</taxon>
        <taxon>Actinomycetota</taxon>
        <taxon>Actinomycetes</taxon>
        <taxon>Kitasatosporales</taxon>
        <taxon>Streptomycetaceae</taxon>
        <taxon>Streptomyces</taxon>
    </lineage>
</organism>
<sequence length="79" mass="8302">MTEMECPGPHQFCKGCRGQGTVQLPTLFVSRSGDAGELMASHKCMACHGRGFFCKEGPPCTGKHQDGTPAIAPDAVPPV</sequence>
<reference evidence="1 4" key="3">
    <citation type="submission" date="2020-08" db="EMBL/GenBank/DDBJ databases">
        <title>Genomic Encyclopedia of Type Strains, Phase III (KMG-III): the genomes of soil and plant-associated and newly described type strains.</title>
        <authorList>
            <person name="Whitman W."/>
        </authorList>
    </citation>
    <scope>NUCLEOTIDE SEQUENCE [LARGE SCALE GENOMIC DNA]</scope>
    <source>
        <strain evidence="1 4">CECT 3259</strain>
    </source>
</reference>